<dbReference type="AlphaFoldDB" id="A0AAP9RG32"/>
<dbReference type="Pfam" id="PF04985">
    <property type="entry name" value="Phage_tube"/>
    <property type="match status" value="1"/>
</dbReference>
<dbReference type="GeneID" id="92945018"/>
<proteinExistence type="predicted"/>
<organism evidence="1 2">
    <name type="scientific">Clostridium butyricum</name>
    <dbReference type="NCBI Taxonomy" id="1492"/>
    <lineage>
        <taxon>Bacteria</taxon>
        <taxon>Bacillati</taxon>
        <taxon>Bacillota</taxon>
        <taxon>Clostridia</taxon>
        <taxon>Eubacteriales</taxon>
        <taxon>Clostridiaceae</taxon>
        <taxon>Clostridium</taxon>
    </lineage>
</organism>
<dbReference type="Proteomes" id="UP000515243">
    <property type="component" value="Chromosome 1"/>
</dbReference>
<dbReference type="KEGG" id="cbut:ATN24_13860"/>
<name>A0AAP9RG32_CLOBU</name>
<dbReference type="EMBL" id="CP040626">
    <property type="protein sequence ID" value="QMW91778.1"/>
    <property type="molecule type" value="Genomic_DNA"/>
</dbReference>
<evidence type="ECO:0000313" key="2">
    <source>
        <dbReference type="Proteomes" id="UP000515243"/>
    </source>
</evidence>
<dbReference type="InterPro" id="IPR006498">
    <property type="entry name" value="Tail_tube"/>
</dbReference>
<gene>
    <name evidence="1" type="ORF">FF104_12605</name>
</gene>
<protein>
    <submittedName>
        <fullName evidence="1">Phage tail protein</fullName>
    </submittedName>
</protein>
<accession>A0AAP9RG32</accession>
<evidence type="ECO:0000313" key="1">
    <source>
        <dbReference type="EMBL" id="QMW91778.1"/>
    </source>
</evidence>
<reference evidence="1 2" key="1">
    <citation type="submission" date="2019-05" db="EMBL/GenBank/DDBJ databases">
        <authorList>
            <person name="Schori C."/>
            <person name="Ahrens C."/>
        </authorList>
    </citation>
    <scope>NUCLEOTIDE SEQUENCE [LARGE SCALE GENOMIC DNA]</scope>
    <source>
        <strain evidence="1 2">DSM 10702</strain>
    </source>
</reference>
<dbReference type="RefSeq" id="WP_002580954.1">
    <property type="nucleotide sequence ID" value="NZ_AP019716.1"/>
</dbReference>
<sequence>MSTAAKEIKNKTIDFSVYVRDSGSAEKIGNSTDVTLPSVEKITDTIKGSGIMGELDLPSYGQISSMETEISMRVSDDKFATLSAASQLEYRWVTDAYDTSTGKARIIANKAFLTVANKKADEGKIESGASQDGSLSFEVIAYKRICDGKEILNIDKLNGIYSINGKNMYSDISQYL</sequence>